<feature type="non-terminal residue" evidence="1">
    <location>
        <position position="82"/>
    </location>
</feature>
<reference evidence="1 2" key="1">
    <citation type="submission" date="2024-05" db="EMBL/GenBank/DDBJ databases">
        <title>Genome sequencing and assembly of Indian major carp, Cirrhinus mrigala (Hamilton, 1822).</title>
        <authorList>
            <person name="Mohindra V."/>
            <person name="Chowdhury L.M."/>
            <person name="Lal K."/>
            <person name="Jena J.K."/>
        </authorList>
    </citation>
    <scope>NUCLEOTIDE SEQUENCE [LARGE SCALE GENOMIC DNA]</scope>
    <source>
        <strain evidence="1">CM1030</strain>
        <tissue evidence="1">Blood</tissue>
    </source>
</reference>
<protein>
    <submittedName>
        <fullName evidence="1">Uncharacterized protein</fullName>
    </submittedName>
</protein>
<evidence type="ECO:0000313" key="2">
    <source>
        <dbReference type="Proteomes" id="UP001529510"/>
    </source>
</evidence>
<proteinExistence type="predicted"/>
<name>A0ABD0NIF9_CIRMR</name>
<keyword evidence="2" id="KW-1185">Reference proteome</keyword>
<dbReference type="Proteomes" id="UP001529510">
    <property type="component" value="Unassembled WGS sequence"/>
</dbReference>
<sequence length="82" mass="8768">SSRCARFAPGELSLRRELSPACLAALVVGLANGSGGGNGDRPVPFFFLPHQIQRSHWDGSTLCRGECLTLHVSSSEEVDVED</sequence>
<evidence type="ECO:0000313" key="1">
    <source>
        <dbReference type="EMBL" id="KAL0161750.1"/>
    </source>
</evidence>
<dbReference type="EMBL" id="JAMKFB020000022">
    <property type="protein sequence ID" value="KAL0161750.1"/>
    <property type="molecule type" value="Genomic_DNA"/>
</dbReference>
<comment type="caution">
    <text evidence="1">The sequence shown here is derived from an EMBL/GenBank/DDBJ whole genome shotgun (WGS) entry which is preliminary data.</text>
</comment>
<dbReference type="AlphaFoldDB" id="A0ABD0NIF9"/>
<feature type="non-terminal residue" evidence="1">
    <location>
        <position position="1"/>
    </location>
</feature>
<organism evidence="1 2">
    <name type="scientific">Cirrhinus mrigala</name>
    <name type="common">Mrigala</name>
    <dbReference type="NCBI Taxonomy" id="683832"/>
    <lineage>
        <taxon>Eukaryota</taxon>
        <taxon>Metazoa</taxon>
        <taxon>Chordata</taxon>
        <taxon>Craniata</taxon>
        <taxon>Vertebrata</taxon>
        <taxon>Euteleostomi</taxon>
        <taxon>Actinopterygii</taxon>
        <taxon>Neopterygii</taxon>
        <taxon>Teleostei</taxon>
        <taxon>Ostariophysi</taxon>
        <taxon>Cypriniformes</taxon>
        <taxon>Cyprinidae</taxon>
        <taxon>Labeoninae</taxon>
        <taxon>Labeonini</taxon>
        <taxon>Cirrhinus</taxon>
    </lineage>
</organism>
<accession>A0ABD0NIF9</accession>
<gene>
    <name evidence="1" type="ORF">M9458_045475</name>
</gene>